<dbReference type="Proteomes" id="UP000271162">
    <property type="component" value="Unassembled WGS sequence"/>
</dbReference>
<dbReference type="WBParaSite" id="NBR_0000833601-mRNA-1">
    <property type="protein sequence ID" value="NBR_0000833601-mRNA-1"/>
    <property type="gene ID" value="NBR_0000833601"/>
</dbReference>
<reference evidence="2 3" key="2">
    <citation type="submission" date="2018-11" db="EMBL/GenBank/DDBJ databases">
        <authorList>
            <consortium name="Pathogen Informatics"/>
        </authorList>
    </citation>
    <scope>NUCLEOTIDE SEQUENCE [LARGE SCALE GENOMIC DNA]</scope>
</reference>
<evidence type="ECO:0000313" key="4">
    <source>
        <dbReference type="WBParaSite" id="NBR_0000833601-mRNA-1"/>
    </source>
</evidence>
<evidence type="ECO:0000256" key="1">
    <source>
        <dbReference type="SAM" id="MobiDB-lite"/>
    </source>
</evidence>
<protein>
    <submittedName>
        <fullName evidence="2 4">Uncharacterized protein</fullName>
    </submittedName>
</protein>
<name>A0A0N4XYY2_NIPBR</name>
<feature type="region of interest" description="Disordered" evidence="1">
    <location>
        <begin position="1"/>
        <end position="25"/>
    </location>
</feature>
<gene>
    <name evidence="2" type="ORF">NBR_LOCUS8337</name>
</gene>
<feature type="compositionally biased region" description="Basic and acidic residues" evidence="1">
    <location>
        <begin position="1"/>
        <end position="14"/>
    </location>
</feature>
<sequence length="93" mass="10214">MGKTPGKEETKEAFRNQWNAGSRQENVSACGLELDVSESKNRDVRSDKRISLQSISNDVDLEGRAAEGKQPLPELTVTGALLTPVRSSSEWLL</sequence>
<feature type="compositionally biased region" description="Polar residues" evidence="1">
    <location>
        <begin position="16"/>
        <end position="25"/>
    </location>
</feature>
<keyword evidence="3" id="KW-1185">Reference proteome</keyword>
<proteinExistence type="predicted"/>
<dbReference type="AlphaFoldDB" id="A0A0N4XYY2"/>
<evidence type="ECO:0000313" key="2">
    <source>
        <dbReference type="EMBL" id="VDL71926.1"/>
    </source>
</evidence>
<evidence type="ECO:0000313" key="3">
    <source>
        <dbReference type="Proteomes" id="UP000271162"/>
    </source>
</evidence>
<reference evidence="4" key="1">
    <citation type="submission" date="2017-02" db="UniProtKB">
        <authorList>
            <consortium name="WormBaseParasite"/>
        </authorList>
    </citation>
    <scope>IDENTIFICATION</scope>
</reference>
<accession>A0A0N4XYY2</accession>
<dbReference type="EMBL" id="UYSL01019993">
    <property type="protein sequence ID" value="VDL71926.1"/>
    <property type="molecule type" value="Genomic_DNA"/>
</dbReference>
<organism evidence="4">
    <name type="scientific">Nippostrongylus brasiliensis</name>
    <name type="common">Rat hookworm</name>
    <dbReference type="NCBI Taxonomy" id="27835"/>
    <lineage>
        <taxon>Eukaryota</taxon>
        <taxon>Metazoa</taxon>
        <taxon>Ecdysozoa</taxon>
        <taxon>Nematoda</taxon>
        <taxon>Chromadorea</taxon>
        <taxon>Rhabditida</taxon>
        <taxon>Rhabditina</taxon>
        <taxon>Rhabditomorpha</taxon>
        <taxon>Strongyloidea</taxon>
        <taxon>Heligmosomidae</taxon>
        <taxon>Nippostrongylus</taxon>
    </lineage>
</organism>